<dbReference type="PANTHER" id="PTHR22974">
    <property type="entry name" value="MIXED LINEAGE PROTEIN KINASE"/>
    <property type="match status" value="1"/>
</dbReference>
<feature type="region of interest" description="Disordered" evidence="11">
    <location>
        <begin position="900"/>
        <end position="924"/>
    </location>
</feature>
<keyword evidence="5 10" id="KW-0547">Nucleotide-binding</keyword>
<feature type="transmembrane region" description="Helical" evidence="12">
    <location>
        <begin position="47"/>
        <end position="63"/>
    </location>
</feature>
<organism evidence="14 15">
    <name type="scientific">Chytriomyces confervae</name>
    <dbReference type="NCBI Taxonomy" id="246404"/>
    <lineage>
        <taxon>Eukaryota</taxon>
        <taxon>Fungi</taxon>
        <taxon>Fungi incertae sedis</taxon>
        <taxon>Chytridiomycota</taxon>
        <taxon>Chytridiomycota incertae sedis</taxon>
        <taxon>Chytridiomycetes</taxon>
        <taxon>Chytridiales</taxon>
        <taxon>Chytriomycetaceae</taxon>
        <taxon>Chytriomyces</taxon>
    </lineage>
</organism>
<feature type="transmembrane region" description="Helical" evidence="12">
    <location>
        <begin position="137"/>
        <end position="162"/>
    </location>
</feature>
<dbReference type="InterPro" id="IPR008521">
    <property type="entry name" value="Mg_trans_NIPA"/>
</dbReference>
<keyword evidence="15" id="KW-1185">Reference proteome</keyword>
<evidence type="ECO:0000256" key="9">
    <source>
        <dbReference type="ARBA" id="ARBA00023136"/>
    </source>
</evidence>
<keyword evidence="9 12" id="KW-0472">Membrane</keyword>
<feature type="transmembrane region" description="Helical" evidence="12">
    <location>
        <begin position="214"/>
        <end position="233"/>
    </location>
</feature>
<evidence type="ECO:0000256" key="2">
    <source>
        <dbReference type="ARBA" id="ARBA00022527"/>
    </source>
</evidence>
<dbReference type="STRING" id="246404.A0A507FAB1"/>
<evidence type="ECO:0000256" key="12">
    <source>
        <dbReference type="SAM" id="Phobius"/>
    </source>
</evidence>
<dbReference type="FunFam" id="3.30.200.20:FF:000131">
    <property type="entry name" value="Dual specificity protein kinase TTK"/>
    <property type="match status" value="1"/>
</dbReference>
<evidence type="ECO:0000259" key="13">
    <source>
        <dbReference type="PROSITE" id="PS50011"/>
    </source>
</evidence>
<feature type="transmembrane region" description="Helical" evidence="12">
    <location>
        <begin position="69"/>
        <end position="93"/>
    </location>
</feature>
<evidence type="ECO:0000256" key="11">
    <source>
        <dbReference type="SAM" id="MobiDB-lite"/>
    </source>
</evidence>
<dbReference type="EMBL" id="QEAP01000197">
    <property type="protein sequence ID" value="TPX73269.1"/>
    <property type="molecule type" value="Genomic_DNA"/>
</dbReference>
<evidence type="ECO:0000256" key="1">
    <source>
        <dbReference type="ARBA" id="ARBA00004141"/>
    </source>
</evidence>
<dbReference type="OrthoDB" id="20524at2759"/>
<feature type="transmembrane region" description="Helical" evidence="12">
    <location>
        <begin position="105"/>
        <end position="125"/>
    </location>
</feature>
<gene>
    <name evidence="14" type="ORF">CcCBS67573_g05450</name>
</gene>
<dbReference type="InterPro" id="IPR037185">
    <property type="entry name" value="EmrE-like"/>
</dbReference>
<dbReference type="PANTHER" id="PTHR22974:SF21">
    <property type="entry name" value="DUAL SPECIFICITY PROTEIN KINASE TTK"/>
    <property type="match status" value="1"/>
</dbReference>
<dbReference type="CDD" id="cd14131">
    <property type="entry name" value="PKc_Mps1"/>
    <property type="match status" value="1"/>
</dbReference>
<dbReference type="SMART" id="SM00777">
    <property type="entry name" value="Mad3_BUB1_I"/>
    <property type="match status" value="1"/>
</dbReference>
<dbReference type="SUPFAM" id="SSF103481">
    <property type="entry name" value="Multidrug resistance efflux transporter EmrE"/>
    <property type="match status" value="1"/>
</dbReference>
<dbReference type="GO" id="GO:0004674">
    <property type="term" value="F:protein serine/threonine kinase activity"/>
    <property type="evidence" value="ECO:0007669"/>
    <property type="project" value="UniProtKB-KW"/>
</dbReference>
<dbReference type="GO" id="GO:0016020">
    <property type="term" value="C:membrane"/>
    <property type="evidence" value="ECO:0007669"/>
    <property type="project" value="UniProtKB-SubCell"/>
</dbReference>
<evidence type="ECO:0000313" key="14">
    <source>
        <dbReference type="EMBL" id="TPX73269.1"/>
    </source>
</evidence>
<accession>A0A507FAB1</accession>
<dbReference type="InterPro" id="IPR011990">
    <property type="entry name" value="TPR-like_helical_dom_sf"/>
</dbReference>
<dbReference type="AlphaFoldDB" id="A0A507FAB1"/>
<keyword evidence="7 10" id="KW-0067">ATP-binding</keyword>
<dbReference type="SMART" id="SM00220">
    <property type="entry name" value="S_TKc"/>
    <property type="match status" value="1"/>
</dbReference>
<dbReference type="SUPFAM" id="SSF56112">
    <property type="entry name" value="Protein kinase-like (PK-like)"/>
    <property type="match status" value="1"/>
</dbReference>
<dbReference type="GO" id="GO:0015095">
    <property type="term" value="F:magnesium ion transmembrane transporter activity"/>
    <property type="evidence" value="ECO:0007669"/>
    <property type="project" value="InterPro"/>
</dbReference>
<keyword evidence="8 12" id="KW-1133">Transmembrane helix</keyword>
<keyword evidence="2" id="KW-0723">Serine/threonine-protein kinase</keyword>
<dbReference type="Pfam" id="PF00069">
    <property type="entry name" value="Pkinase"/>
    <property type="match status" value="1"/>
</dbReference>
<feature type="region of interest" description="Disordered" evidence="11">
    <location>
        <begin position="828"/>
        <end position="851"/>
    </location>
</feature>
<feature type="transmembrane region" description="Helical" evidence="12">
    <location>
        <begin position="174"/>
        <end position="194"/>
    </location>
</feature>
<dbReference type="Gene3D" id="1.10.510.10">
    <property type="entry name" value="Transferase(Phosphotransferase) domain 1"/>
    <property type="match status" value="1"/>
</dbReference>
<dbReference type="Proteomes" id="UP000320333">
    <property type="component" value="Unassembled WGS sequence"/>
</dbReference>
<dbReference type="GO" id="GO:0098813">
    <property type="term" value="P:nuclear chromosome segregation"/>
    <property type="evidence" value="ECO:0007669"/>
    <property type="project" value="UniProtKB-ARBA"/>
</dbReference>
<sequence length="1273" mass="139794">MSDTAHKTIGITLAVASGAFIGTSFILKKKGLIEAAKTHGDIGNGHAYLSNSLWWIGLVLMALGEACNFAAYAFVPAILVTPLGALSVVISAVLSSIFLKERLNLTGKIGCAQCVLGATIIVLNAPETSATETMGEFFAFVVAPGFLVYSAVLLLGIFYLIYRVSPRYGSKHPIVYISICSLIGSFLVVAIQGFGSAIVYSSSHWTEHNQFKEWTLYILLSFILLAVVAQIHFLNRALNSYSTAIVTPVYYVSFTTFTLCTSAVLFQGFRIESALQGIMVVAGFLVIVGGVVLLFEFNTQMMKEKAMDLACAAKDGLYGNEAKADVAKTSDDEAICIEEDVSDHSVFCGSVSDDASHDLLEFSDDDKRDSAIRRVKVPEYNTLGLFRSFSEIKAPHQDCQNRSYQLQSDQSSEFEAGHPPSLWANFLRQTTSSNLTLKSVSMDESTSSNEMSSMTSPGSGACQGTLPIAPRVPSSFPCASLPRGSGYLHRHMSFSTASDSPRVEEAMRAHETRSMSMNCQPTPPILPTAKDFNTHSAVMNEVENQSMHQKQALHTRLPALKQQSKPNFEAHRFIPPHVPTSAQHTFKSFNSNIQSTRIPGKQSTVHIDTFDRESAVSGARGGMDLDQWIGRIEAAKTNGIDRDIRDAYAEATASISVDRFKTDKRLIGIWLEHLRLEAIASNENGAEIRDKYKYLKSRVGSSSAQMFVQWAQFEVSHGDVDRAKSILNAGIDVKADPVALLEKNLDDLNNGVFKPDTIPSPRIPSKLNRLHSITQDFQTRINPGIPAKESMTPVQKMQALLAGLKKSINQPPSPMEETKTLVHSDLNMSQLTSDPPSKLQNTCDSKPQNSCDSLAAKRPELLSETNETKVTVQDTSVTDVSPVAAIPAKQSEETEFLMPVKTGEESPSPPRKINHSKSDTSSVSIPDVGYELSQQSAKSNLLISVNGVPYKRIELIGRGASSKVYKVISESGRIFALKKVKLDRQDPSAIEGYLNEIELLKKLANSKAIISMIDSEICFSKKKHLLLLLEYGEIDLAHLLLKDKSLIGNLNFIRMNWTQMLQAVQQIHNEKIVHSDLKPANFLIVEGALKLIDFGIAKAIPNDTTNVQRDYQTGTLNYMAPEAILFTESNSSKGHLKLGRASDIWSLGCILYQLVYGQPPFSSLPIVQKLNAIVDPNYVIQFKDVGDAALLDVMKSCLNRDPKARMTIPQLLAHPFLNPSVEVSGKVALTKSDILEILMAGQEMRGSGKSAADLAELYFEQFTERHRSSQRRQ</sequence>
<evidence type="ECO:0000256" key="4">
    <source>
        <dbReference type="ARBA" id="ARBA00022692"/>
    </source>
</evidence>
<evidence type="ECO:0000256" key="10">
    <source>
        <dbReference type="PROSITE-ProRule" id="PRU10141"/>
    </source>
</evidence>
<name>A0A507FAB1_9FUNG</name>
<dbReference type="GO" id="GO:0005524">
    <property type="term" value="F:ATP binding"/>
    <property type="evidence" value="ECO:0007669"/>
    <property type="project" value="UniProtKB-UniRule"/>
</dbReference>
<evidence type="ECO:0000256" key="6">
    <source>
        <dbReference type="ARBA" id="ARBA00022777"/>
    </source>
</evidence>
<comment type="subcellular location">
    <subcellularLocation>
        <location evidence="1">Membrane</location>
        <topology evidence="1">Multi-pass membrane protein</topology>
    </subcellularLocation>
</comment>
<dbReference type="FunFam" id="1.10.510.10:FF:000224">
    <property type="entry name" value="serine/threonine-protein kinase mph1 isoform X1"/>
    <property type="match status" value="1"/>
</dbReference>
<dbReference type="Gene3D" id="3.30.200.20">
    <property type="entry name" value="Phosphorylase Kinase, domain 1"/>
    <property type="match status" value="1"/>
</dbReference>
<proteinExistence type="predicted"/>
<reference evidence="14 15" key="1">
    <citation type="journal article" date="2019" name="Sci. Rep.">
        <title>Comparative genomics of chytrid fungi reveal insights into the obligate biotrophic and pathogenic lifestyle of Synchytrium endobioticum.</title>
        <authorList>
            <person name="van de Vossenberg B.T.L.H."/>
            <person name="Warris S."/>
            <person name="Nguyen H.D.T."/>
            <person name="van Gent-Pelzer M.P.E."/>
            <person name="Joly D.L."/>
            <person name="van de Geest H.C."/>
            <person name="Bonants P.J.M."/>
            <person name="Smith D.S."/>
            <person name="Levesque C.A."/>
            <person name="van der Lee T.A.J."/>
        </authorList>
    </citation>
    <scope>NUCLEOTIDE SEQUENCE [LARGE SCALE GENOMIC DNA]</scope>
    <source>
        <strain evidence="14 15">CBS 675.73</strain>
    </source>
</reference>
<dbReference type="PROSITE" id="PS00107">
    <property type="entry name" value="PROTEIN_KINASE_ATP"/>
    <property type="match status" value="1"/>
</dbReference>
<evidence type="ECO:0000256" key="7">
    <source>
        <dbReference type="ARBA" id="ARBA00022840"/>
    </source>
</evidence>
<evidence type="ECO:0000256" key="3">
    <source>
        <dbReference type="ARBA" id="ARBA00022679"/>
    </source>
</evidence>
<dbReference type="InterPro" id="IPR027084">
    <property type="entry name" value="Mps1_cat"/>
</dbReference>
<comment type="caution">
    <text evidence="14">The sequence shown here is derived from an EMBL/GenBank/DDBJ whole genome shotgun (WGS) entry which is preliminary data.</text>
</comment>
<keyword evidence="6" id="KW-0418">Kinase</keyword>
<feature type="transmembrane region" description="Helical" evidence="12">
    <location>
        <begin position="275"/>
        <end position="295"/>
    </location>
</feature>
<feature type="transmembrane region" description="Helical" evidence="12">
    <location>
        <begin position="6"/>
        <end position="27"/>
    </location>
</feature>
<dbReference type="GO" id="GO:0000776">
    <property type="term" value="C:kinetochore"/>
    <property type="evidence" value="ECO:0007669"/>
    <property type="project" value="TreeGrafter"/>
</dbReference>
<evidence type="ECO:0000256" key="8">
    <source>
        <dbReference type="ARBA" id="ARBA00022989"/>
    </source>
</evidence>
<feature type="transmembrane region" description="Helical" evidence="12">
    <location>
        <begin position="245"/>
        <end position="269"/>
    </location>
</feature>
<dbReference type="GO" id="GO:0004712">
    <property type="term" value="F:protein serine/threonine/tyrosine kinase activity"/>
    <property type="evidence" value="ECO:0007669"/>
    <property type="project" value="TreeGrafter"/>
</dbReference>
<dbReference type="GO" id="GO:0033316">
    <property type="term" value="P:meiotic spindle assembly checkpoint signaling"/>
    <property type="evidence" value="ECO:0007669"/>
    <property type="project" value="TreeGrafter"/>
</dbReference>
<feature type="region of interest" description="Disordered" evidence="11">
    <location>
        <begin position="440"/>
        <end position="464"/>
    </location>
</feature>
<dbReference type="InterPro" id="IPR017441">
    <property type="entry name" value="Protein_kinase_ATP_BS"/>
</dbReference>
<dbReference type="PROSITE" id="PS50011">
    <property type="entry name" value="PROTEIN_KINASE_DOM"/>
    <property type="match status" value="1"/>
</dbReference>
<feature type="compositionally biased region" description="Low complexity" evidence="11">
    <location>
        <begin position="442"/>
        <end position="456"/>
    </location>
</feature>
<dbReference type="InterPro" id="IPR000719">
    <property type="entry name" value="Prot_kinase_dom"/>
</dbReference>
<dbReference type="InterPro" id="IPR011009">
    <property type="entry name" value="Kinase-like_dom_sf"/>
</dbReference>
<evidence type="ECO:0000313" key="15">
    <source>
        <dbReference type="Proteomes" id="UP000320333"/>
    </source>
</evidence>
<dbReference type="GO" id="GO:0005634">
    <property type="term" value="C:nucleus"/>
    <property type="evidence" value="ECO:0007669"/>
    <property type="project" value="TreeGrafter"/>
</dbReference>
<dbReference type="PROSITE" id="PS00108">
    <property type="entry name" value="PROTEIN_KINASE_ST"/>
    <property type="match status" value="1"/>
</dbReference>
<keyword evidence="4 12" id="KW-0812">Transmembrane</keyword>
<dbReference type="GO" id="GO:0034501">
    <property type="term" value="P:protein localization to kinetochore"/>
    <property type="evidence" value="ECO:0007669"/>
    <property type="project" value="TreeGrafter"/>
</dbReference>
<keyword evidence="3" id="KW-0808">Transferase</keyword>
<feature type="domain" description="Protein kinase" evidence="13">
    <location>
        <begin position="950"/>
        <end position="1217"/>
    </location>
</feature>
<dbReference type="Gene3D" id="1.25.40.10">
    <property type="entry name" value="Tetratricopeptide repeat domain"/>
    <property type="match status" value="1"/>
</dbReference>
<feature type="binding site" evidence="10">
    <location>
        <position position="978"/>
    </location>
    <ligand>
        <name>ATP</name>
        <dbReference type="ChEBI" id="CHEBI:30616"/>
    </ligand>
</feature>
<dbReference type="Pfam" id="PF05653">
    <property type="entry name" value="Mg_trans_NIPA"/>
    <property type="match status" value="1"/>
</dbReference>
<protein>
    <recommendedName>
        <fullName evidence="13">Protein kinase domain-containing protein</fullName>
    </recommendedName>
</protein>
<evidence type="ECO:0000256" key="5">
    <source>
        <dbReference type="ARBA" id="ARBA00022741"/>
    </source>
</evidence>
<dbReference type="InterPro" id="IPR008271">
    <property type="entry name" value="Ser/Thr_kinase_AS"/>
</dbReference>
<dbReference type="GO" id="GO:0007094">
    <property type="term" value="P:mitotic spindle assembly checkpoint signaling"/>
    <property type="evidence" value="ECO:0007669"/>
    <property type="project" value="TreeGrafter"/>
</dbReference>
<dbReference type="InterPro" id="IPR013212">
    <property type="entry name" value="Mad3/Bub1_I"/>
</dbReference>